<proteinExistence type="predicted"/>
<reference evidence="1" key="1">
    <citation type="submission" date="2023-03" db="EMBL/GenBank/DDBJ databases">
        <title>Actinorhabdospora filicis NBRC 111898.</title>
        <authorList>
            <person name="Ichikawa N."/>
            <person name="Sato H."/>
            <person name="Tonouchi N."/>
        </authorList>
    </citation>
    <scope>NUCLEOTIDE SEQUENCE</scope>
    <source>
        <strain evidence="1">NBRC 111898</strain>
    </source>
</reference>
<dbReference type="AlphaFoldDB" id="A0A9W6SR63"/>
<dbReference type="Proteomes" id="UP001165079">
    <property type="component" value="Unassembled WGS sequence"/>
</dbReference>
<name>A0A9W6SR63_9ACTN</name>
<keyword evidence="2" id="KW-1185">Reference proteome</keyword>
<protein>
    <submittedName>
        <fullName evidence="1">Uncharacterized protein</fullName>
    </submittedName>
</protein>
<evidence type="ECO:0000313" key="1">
    <source>
        <dbReference type="EMBL" id="GLZ80697.1"/>
    </source>
</evidence>
<comment type="caution">
    <text evidence="1">The sequence shown here is derived from an EMBL/GenBank/DDBJ whole genome shotgun (WGS) entry which is preliminary data.</text>
</comment>
<accession>A0A9W6SR63</accession>
<evidence type="ECO:0000313" key="2">
    <source>
        <dbReference type="Proteomes" id="UP001165079"/>
    </source>
</evidence>
<dbReference type="EMBL" id="BSTX01000004">
    <property type="protein sequence ID" value="GLZ80697.1"/>
    <property type="molecule type" value="Genomic_DNA"/>
</dbReference>
<sequence>MKLFLPGHLAEAEAAAPGLVAHRGAATLLNPRRGDPSADDSSIGGPLRWPGDEPWPHCGDGHEAWSAYVAAGKPDPIAYTEVWLGRLAFLARGRAAQGVLAVAGRGVTAEEIRASGPVPMIPVAQLYRRDVPGFIGPDGTDLMQLLWCPLVHDDHCPAPVVVWRVAGEVTAPLSRPPRPLAVEPGLVPWPCELTPLRAVEYPLDDVLPPELTGVIPPWPGGPIAPGWKLGGFAKHGVPGVSPPVACGECGAELRPLMSIGRGPGDGPWRLTGVPAEPDAPELRLGGSHPFRIYHCSGDLGHGLAWSR</sequence>
<organism evidence="1 2">
    <name type="scientific">Actinorhabdospora filicis</name>
    <dbReference type="NCBI Taxonomy" id="1785913"/>
    <lineage>
        <taxon>Bacteria</taxon>
        <taxon>Bacillati</taxon>
        <taxon>Actinomycetota</taxon>
        <taxon>Actinomycetes</taxon>
        <taxon>Micromonosporales</taxon>
        <taxon>Micromonosporaceae</taxon>
        <taxon>Actinorhabdospora</taxon>
    </lineage>
</organism>
<dbReference type="RefSeq" id="WP_285665943.1">
    <property type="nucleotide sequence ID" value="NZ_BSTX01000004.1"/>
</dbReference>
<gene>
    <name evidence="1" type="ORF">Afil01_55040</name>
</gene>